<feature type="chain" id="PRO_5047382753" evidence="1">
    <location>
        <begin position="24"/>
        <end position="177"/>
    </location>
</feature>
<accession>A0ABW1SAS4</accession>
<comment type="caution">
    <text evidence="2">The sequence shown here is derived from an EMBL/GenBank/DDBJ whole genome shotgun (WGS) entry which is preliminary data.</text>
</comment>
<dbReference type="EMBL" id="JBHSSW010000012">
    <property type="protein sequence ID" value="MFC6198488.1"/>
    <property type="molecule type" value="Genomic_DNA"/>
</dbReference>
<reference evidence="3" key="1">
    <citation type="journal article" date="2019" name="Int. J. Syst. Evol. Microbiol.">
        <title>The Global Catalogue of Microorganisms (GCM) 10K type strain sequencing project: providing services to taxonomists for standard genome sequencing and annotation.</title>
        <authorList>
            <consortium name="The Broad Institute Genomics Platform"/>
            <consortium name="The Broad Institute Genome Sequencing Center for Infectious Disease"/>
            <person name="Wu L."/>
            <person name="Ma J."/>
        </authorList>
    </citation>
    <scope>NUCLEOTIDE SEQUENCE [LARGE SCALE GENOMIC DNA]</scope>
    <source>
        <strain evidence="3">CGMCC-1.15741</strain>
    </source>
</reference>
<evidence type="ECO:0000256" key="1">
    <source>
        <dbReference type="SAM" id="SignalP"/>
    </source>
</evidence>
<organism evidence="2 3">
    <name type="scientific">Ponticaulis profundi</name>
    <dbReference type="NCBI Taxonomy" id="2665222"/>
    <lineage>
        <taxon>Bacteria</taxon>
        <taxon>Pseudomonadati</taxon>
        <taxon>Pseudomonadota</taxon>
        <taxon>Alphaproteobacteria</taxon>
        <taxon>Hyphomonadales</taxon>
        <taxon>Hyphomonadaceae</taxon>
        <taxon>Ponticaulis</taxon>
    </lineage>
</organism>
<keyword evidence="3" id="KW-1185">Reference proteome</keyword>
<evidence type="ECO:0000313" key="3">
    <source>
        <dbReference type="Proteomes" id="UP001596303"/>
    </source>
</evidence>
<proteinExistence type="predicted"/>
<keyword evidence="1" id="KW-0732">Signal</keyword>
<evidence type="ECO:0000313" key="2">
    <source>
        <dbReference type="EMBL" id="MFC6198488.1"/>
    </source>
</evidence>
<feature type="signal peptide" evidence="1">
    <location>
        <begin position="1"/>
        <end position="23"/>
    </location>
</feature>
<name>A0ABW1SAS4_9PROT</name>
<dbReference type="Proteomes" id="UP001596303">
    <property type="component" value="Unassembled WGS sequence"/>
</dbReference>
<gene>
    <name evidence="2" type="ORF">ACFQDM_10370</name>
</gene>
<protein>
    <submittedName>
        <fullName evidence="2">Uncharacterized protein</fullName>
    </submittedName>
</protein>
<sequence>MKYIQALLLPLALAAFQMNTAAAQSEPPPSEAQAEAETDLPLTVEELQRQQLEALEDEATSEIAETVVSEDAAVTPVERSFLAYTKSPLLSSLIGDTIVNDDVAKMGVVSGARRYCDIDWQQGFVTFIQLASEQNLILERVADDHGYYMGVANLSLKNAEYECSEQDFVDLRAINPY</sequence>
<dbReference type="RefSeq" id="WP_377378742.1">
    <property type="nucleotide sequence ID" value="NZ_JBHSSW010000012.1"/>
</dbReference>